<proteinExistence type="inferred from homology"/>
<comment type="caution">
    <text evidence="10">The sequence shown here is derived from an EMBL/GenBank/DDBJ whole genome shotgun (WGS) entry which is preliminary data.</text>
</comment>
<dbReference type="PROSITE" id="PS50920">
    <property type="entry name" value="SOLCAR"/>
    <property type="match status" value="5"/>
</dbReference>
<evidence type="ECO:0000256" key="5">
    <source>
        <dbReference type="ARBA" id="ARBA00022792"/>
    </source>
</evidence>
<dbReference type="PANTHER" id="PTHR45928">
    <property type="entry name" value="RE38146P"/>
    <property type="match status" value="1"/>
</dbReference>
<evidence type="ECO:0000256" key="4">
    <source>
        <dbReference type="ARBA" id="ARBA00022737"/>
    </source>
</evidence>
<dbReference type="GO" id="GO:0005743">
    <property type="term" value="C:mitochondrial inner membrane"/>
    <property type="evidence" value="ECO:0007669"/>
    <property type="project" value="UniProtKB-SubCell"/>
</dbReference>
<keyword evidence="11" id="KW-1185">Reference proteome</keyword>
<comment type="subcellular location">
    <subcellularLocation>
        <location evidence="1">Mitochondrion inner membrane</location>
        <topology evidence="1">Multi-pass membrane protein</topology>
    </subcellularLocation>
</comment>
<evidence type="ECO:0000256" key="8">
    <source>
        <dbReference type="PROSITE-ProRule" id="PRU00282"/>
    </source>
</evidence>
<dbReference type="InterPro" id="IPR018108">
    <property type="entry name" value="MCP_transmembrane"/>
</dbReference>
<dbReference type="InterPro" id="IPR051508">
    <property type="entry name" value="Mito_Carrier_Antiporter"/>
</dbReference>
<sequence length="513" mass="56271">MAGVGAGFFSNPFDVVKTRMQLQGELRARGQHAVYYKNIPHAMFTIVKHDGITALQKGLAPAMVPTCCQRSIYQQADNYGLLRDEKGNTKFANSLFFGFVAGMSGAFFGSPLQLVKTQLMSYSSKNIAVGTQHAHPGMVNALRKIYVKNGLGGLWRGAHGMMLRNSIGSASQIASYAICKEWMNDNNMFQQSKYLSAFVASNVGALAKTVGLTPMDVIMTRLYNQAVDANGRGMLYNGVIDCARKITQAEGLLAFYKGIGPTYLRQAPHTVLLLVFWDILKDLRKSIELKALGIYQQADNYGLLRDEKGNTKFANSLFFGFVAGMSGAFFGSPLQLVKTQLMSYSSKNIAVGTQHAHPGMVNALRKIYVKNGLGGLWRGAHGMMLRNSIGSASQIASYAICKEWMNDNNMFQQSKYLSAFVASNVGALAKTVGLTPMDVIMTRLYNQAVDANGRGMLYNGVIDCARKITQAEGLLAFYKGIGPTYLRQAPHTVLLLVFWDILKDLRKSIELKA</sequence>
<dbReference type="AlphaFoldDB" id="A0A921ZSI1"/>
<gene>
    <name evidence="10" type="ORF">O3G_MSEX013367</name>
</gene>
<accession>A0A921ZSI1</accession>
<dbReference type="Pfam" id="PF00153">
    <property type="entry name" value="Mito_carr"/>
    <property type="match status" value="5"/>
</dbReference>
<evidence type="ECO:0000256" key="6">
    <source>
        <dbReference type="ARBA" id="ARBA00022989"/>
    </source>
</evidence>
<evidence type="ECO:0000256" key="3">
    <source>
        <dbReference type="ARBA" id="ARBA00022448"/>
    </source>
</evidence>
<keyword evidence="3 9" id="KW-0813">Transport</keyword>
<evidence type="ECO:0000256" key="9">
    <source>
        <dbReference type="RuleBase" id="RU000488"/>
    </source>
</evidence>
<keyword evidence="6" id="KW-1133">Transmembrane helix</keyword>
<keyword evidence="8" id="KW-0472">Membrane</keyword>
<comment type="similarity">
    <text evidence="2 9">Belongs to the mitochondrial carrier (TC 2.A.29) family.</text>
</comment>
<reference evidence="10" key="2">
    <citation type="submission" date="2020-12" db="EMBL/GenBank/DDBJ databases">
        <authorList>
            <person name="Kanost M."/>
        </authorList>
    </citation>
    <scope>NUCLEOTIDE SEQUENCE</scope>
</reference>
<reference evidence="10" key="1">
    <citation type="journal article" date="2016" name="Insect Biochem. Mol. Biol.">
        <title>Multifaceted biological insights from a draft genome sequence of the tobacco hornworm moth, Manduca sexta.</title>
        <authorList>
            <person name="Kanost M.R."/>
            <person name="Arrese E.L."/>
            <person name="Cao X."/>
            <person name="Chen Y.R."/>
            <person name="Chellapilla S."/>
            <person name="Goldsmith M.R."/>
            <person name="Grosse-Wilde E."/>
            <person name="Heckel D.G."/>
            <person name="Herndon N."/>
            <person name="Jiang H."/>
            <person name="Papanicolaou A."/>
            <person name="Qu J."/>
            <person name="Soulages J.L."/>
            <person name="Vogel H."/>
            <person name="Walters J."/>
            <person name="Waterhouse R.M."/>
            <person name="Ahn S.J."/>
            <person name="Almeida F.C."/>
            <person name="An C."/>
            <person name="Aqrawi P."/>
            <person name="Bretschneider A."/>
            <person name="Bryant W.B."/>
            <person name="Bucks S."/>
            <person name="Chao H."/>
            <person name="Chevignon G."/>
            <person name="Christen J.M."/>
            <person name="Clarke D.F."/>
            <person name="Dittmer N.T."/>
            <person name="Ferguson L.C.F."/>
            <person name="Garavelou S."/>
            <person name="Gordon K.H.J."/>
            <person name="Gunaratna R.T."/>
            <person name="Han Y."/>
            <person name="Hauser F."/>
            <person name="He Y."/>
            <person name="Heidel-Fischer H."/>
            <person name="Hirsh A."/>
            <person name="Hu Y."/>
            <person name="Jiang H."/>
            <person name="Kalra D."/>
            <person name="Klinner C."/>
            <person name="Konig C."/>
            <person name="Kovar C."/>
            <person name="Kroll A.R."/>
            <person name="Kuwar S.S."/>
            <person name="Lee S.L."/>
            <person name="Lehman R."/>
            <person name="Li K."/>
            <person name="Li Z."/>
            <person name="Liang H."/>
            <person name="Lovelace S."/>
            <person name="Lu Z."/>
            <person name="Mansfield J.H."/>
            <person name="McCulloch K.J."/>
            <person name="Mathew T."/>
            <person name="Morton B."/>
            <person name="Muzny D.M."/>
            <person name="Neunemann D."/>
            <person name="Ongeri F."/>
            <person name="Pauchet Y."/>
            <person name="Pu L.L."/>
            <person name="Pyrousis I."/>
            <person name="Rao X.J."/>
            <person name="Redding A."/>
            <person name="Roesel C."/>
            <person name="Sanchez-Gracia A."/>
            <person name="Schaack S."/>
            <person name="Shukla A."/>
            <person name="Tetreau G."/>
            <person name="Wang Y."/>
            <person name="Xiong G.H."/>
            <person name="Traut W."/>
            <person name="Walsh T.K."/>
            <person name="Worley K.C."/>
            <person name="Wu D."/>
            <person name="Wu W."/>
            <person name="Wu Y.Q."/>
            <person name="Zhang X."/>
            <person name="Zou Z."/>
            <person name="Zucker H."/>
            <person name="Briscoe A.D."/>
            <person name="Burmester T."/>
            <person name="Clem R.J."/>
            <person name="Feyereisen R."/>
            <person name="Grimmelikhuijzen C.J.P."/>
            <person name="Hamodrakas S.J."/>
            <person name="Hansson B.S."/>
            <person name="Huguet E."/>
            <person name="Jermiin L.S."/>
            <person name="Lan Q."/>
            <person name="Lehman H.K."/>
            <person name="Lorenzen M."/>
            <person name="Merzendorfer H."/>
            <person name="Michalopoulos I."/>
            <person name="Morton D.B."/>
            <person name="Muthukrishnan S."/>
            <person name="Oakeshott J.G."/>
            <person name="Palmer W."/>
            <person name="Park Y."/>
            <person name="Passarelli A.L."/>
            <person name="Rozas J."/>
            <person name="Schwartz L.M."/>
            <person name="Smith W."/>
            <person name="Southgate A."/>
            <person name="Vilcinskas A."/>
            <person name="Vogt R."/>
            <person name="Wang P."/>
            <person name="Werren J."/>
            <person name="Yu X.Q."/>
            <person name="Zhou J.J."/>
            <person name="Brown S.J."/>
            <person name="Scherer S.E."/>
            <person name="Richards S."/>
            <person name="Blissard G.W."/>
        </authorList>
    </citation>
    <scope>NUCLEOTIDE SEQUENCE</scope>
</reference>
<dbReference type="EMBL" id="JH668869">
    <property type="protein sequence ID" value="KAG6462609.1"/>
    <property type="molecule type" value="Genomic_DNA"/>
</dbReference>
<feature type="repeat" description="Solcar" evidence="8">
    <location>
        <begin position="192"/>
        <end position="283"/>
    </location>
</feature>
<name>A0A921ZSI1_MANSE</name>
<feature type="repeat" description="Solcar" evidence="8">
    <location>
        <begin position="89"/>
        <end position="182"/>
    </location>
</feature>
<evidence type="ECO:0000256" key="1">
    <source>
        <dbReference type="ARBA" id="ARBA00004448"/>
    </source>
</evidence>
<evidence type="ECO:0000256" key="2">
    <source>
        <dbReference type="ARBA" id="ARBA00006375"/>
    </source>
</evidence>
<feature type="repeat" description="Solcar" evidence="8">
    <location>
        <begin position="414"/>
        <end position="505"/>
    </location>
</feature>
<organism evidence="10 11">
    <name type="scientific">Manduca sexta</name>
    <name type="common">Tobacco hawkmoth</name>
    <name type="synonym">Tobacco hornworm</name>
    <dbReference type="NCBI Taxonomy" id="7130"/>
    <lineage>
        <taxon>Eukaryota</taxon>
        <taxon>Metazoa</taxon>
        <taxon>Ecdysozoa</taxon>
        <taxon>Arthropoda</taxon>
        <taxon>Hexapoda</taxon>
        <taxon>Insecta</taxon>
        <taxon>Pterygota</taxon>
        <taxon>Neoptera</taxon>
        <taxon>Endopterygota</taxon>
        <taxon>Lepidoptera</taxon>
        <taxon>Glossata</taxon>
        <taxon>Ditrysia</taxon>
        <taxon>Bombycoidea</taxon>
        <taxon>Sphingidae</taxon>
        <taxon>Sphinginae</taxon>
        <taxon>Sphingini</taxon>
        <taxon>Manduca</taxon>
    </lineage>
</organism>
<evidence type="ECO:0000313" key="10">
    <source>
        <dbReference type="EMBL" id="KAG6462609.1"/>
    </source>
</evidence>
<evidence type="ECO:0000256" key="7">
    <source>
        <dbReference type="ARBA" id="ARBA00023128"/>
    </source>
</evidence>
<keyword evidence="8 9" id="KW-0812">Transmembrane</keyword>
<keyword evidence="5" id="KW-0999">Mitochondrion inner membrane</keyword>
<dbReference type="PANTHER" id="PTHR45928:SF1">
    <property type="entry name" value="RE38146P"/>
    <property type="match status" value="1"/>
</dbReference>
<keyword evidence="4" id="KW-0677">Repeat</keyword>
<protein>
    <submittedName>
        <fullName evidence="10">Uncharacterized protein</fullName>
    </submittedName>
</protein>
<feature type="repeat" description="Solcar" evidence="8">
    <location>
        <begin position="311"/>
        <end position="404"/>
    </location>
</feature>
<keyword evidence="7" id="KW-0496">Mitochondrion</keyword>
<dbReference type="Proteomes" id="UP000791440">
    <property type="component" value="Unassembled WGS sequence"/>
</dbReference>
<evidence type="ECO:0000313" key="11">
    <source>
        <dbReference type="Proteomes" id="UP000791440"/>
    </source>
</evidence>
<feature type="repeat" description="Solcar" evidence="8">
    <location>
        <begin position="1"/>
        <end position="88"/>
    </location>
</feature>